<accession>A0AAU0F4S6</accession>
<dbReference type="EMBL" id="CP136426">
    <property type="protein sequence ID" value="WOC52357.1"/>
    <property type="molecule type" value="Genomic_DNA"/>
</dbReference>
<dbReference type="Proteomes" id="UP001432059">
    <property type="component" value="Chromosome"/>
</dbReference>
<name>A0AAU0F4S6_9FLAO</name>
<reference evidence="1" key="1">
    <citation type="submission" date="2023-10" db="EMBL/GenBank/DDBJ databases">
        <title>Characterization and whole genome sequencing of a novel strain of Bergeyella porcorum QD2021 isolated from pig.</title>
        <authorList>
            <person name="Liu G."/>
            <person name="Chen C."/>
            <person name="Han X."/>
        </authorList>
    </citation>
    <scope>NUCLEOTIDE SEQUENCE</scope>
    <source>
        <strain evidence="1">QD2021</strain>
    </source>
</reference>
<evidence type="ECO:0000313" key="2">
    <source>
        <dbReference type="Proteomes" id="UP001432059"/>
    </source>
</evidence>
<keyword evidence="2" id="KW-1185">Reference proteome</keyword>
<dbReference type="KEGG" id="bpor:BPO_1710"/>
<dbReference type="InterPro" id="IPR005901">
    <property type="entry name" value="GLPGLI"/>
</dbReference>
<dbReference type="NCBIfam" id="TIGR01200">
    <property type="entry name" value="GLPGLI"/>
    <property type="match status" value="1"/>
</dbReference>
<protein>
    <submittedName>
        <fullName evidence="1">GLPGLI family protein</fullName>
    </submittedName>
</protein>
<dbReference type="Pfam" id="PF22252">
    <property type="entry name" value="PNGase_F-II_N"/>
    <property type="match status" value="1"/>
</dbReference>
<sequence length="311" mass="36918">MSVFWHCDFFSYLGQKNKYMKTLVTTLFLCLGFITNAQYHRFVYEYEFTTDSTQTDKMTKTLTNLDVHKNHSVFYSQDAYQRDSLAAESVIKQRKISPGNISISYEEVKFPEVVTKQYPNYNTQWQTVIESEALLVEEPQKFSWKLHPETEVIEGYKCQKATMNHQGKEWTAWFTNEIPLPEGPYKFSGLSGLIVKMHDAQNTHRFTLKGNEKLDDKNLPWEKLLKLKEEARFFIKPLKINRQQFKKLYKEYANDPVKQLKQELAMPNYSMTLKVDEKTITDNNEIIRYYEKTEREKLAKFNNPLEPNLYK</sequence>
<organism evidence="1 2">
    <name type="scientific">Bergeyella porcorum</name>
    <dbReference type="NCBI Taxonomy" id="1735111"/>
    <lineage>
        <taxon>Bacteria</taxon>
        <taxon>Pseudomonadati</taxon>
        <taxon>Bacteroidota</taxon>
        <taxon>Flavobacteriia</taxon>
        <taxon>Flavobacteriales</taxon>
        <taxon>Weeksellaceae</taxon>
        <taxon>Bergeyella</taxon>
    </lineage>
</organism>
<gene>
    <name evidence="1" type="ORF">BPO_1710</name>
</gene>
<evidence type="ECO:0000313" key="1">
    <source>
        <dbReference type="EMBL" id="WOC52357.1"/>
    </source>
</evidence>
<dbReference type="AlphaFoldDB" id="A0AAU0F4S6"/>
<proteinExistence type="predicted"/>